<reference evidence="1 2" key="1">
    <citation type="submission" date="2022-11" db="EMBL/GenBank/DDBJ databases">
        <authorList>
            <person name="Caiyu Z."/>
        </authorList>
    </citation>
    <scope>NUCLEOTIDE SEQUENCE [LARGE SCALE GENOMIC DNA]</scope>
    <source>
        <strain evidence="1 2">YR-4</strain>
    </source>
</reference>
<dbReference type="Proteomes" id="UP001082703">
    <property type="component" value="Unassembled WGS sequence"/>
</dbReference>
<dbReference type="RefSeq" id="WP_268057033.1">
    <property type="nucleotide sequence ID" value="NZ_JAPOHA010000002.1"/>
</dbReference>
<dbReference type="EMBL" id="JAPOHA010000002">
    <property type="protein sequence ID" value="MCY1713021.1"/>
    <property type="molecule type" value="Genomic_DNA"/>
</dbReference>
<evidence type="ECO:0000313" key="1">
    <source>
        <dbReference type="EMBL" id="MCY1713021.1"/>
    </source>
</evidence>
<keyword evidence="2" id="KW-1185">Reference proteome</keyword>
<evidence type="ECO:0000313" key="2">
    <source>
        <dbReference type="Proteomes" id="UP001082703"/>
    </source>
</evidence>
<sequence length="114" mass="12831">MVIKNIDSKLNYISNPYSGRKLEKADSVQNNASSSFSNDLNKASNAYKVDTINLSKRNAESCPSLSETRDKIISDLKADKEQEYLENLKMQLNNNQYTINPAELAKIMLINGNK</sequence>
<name>A0ABT4BSV0_9FIRM</name>
<comment type="caution">
    <text evidence="1">The sequence shown here is derived from an EMBL/GenBank/DDBJ whole genome shotgun (WGS) entry which is preliminary data.</text>
</comment>
<proteinExistence type="predicted"/>
<gene>
    <name evidence="1" type="ORF">OUY18_01970</name>
</gene>
<organism evidence="1 2">
    <name type="scientific">Caproiciproducens galactitolivorans</name>
    <dbReference type="NCBI Taxonomy" id="642589"/>
    <lineage>
        <taxon>Bacteria</taxon>
        <taxon>Bacillati</taxon>
        <taxon>Bacillota</taxon>
        <taxon>Clostridia</taxon>
        <taxon>Eubacteriales</taxon>
        <taxon>Acutalibacteraceae</taxon>
        <taxon>Caproiciproducens</taxon>
    </lineage>
</organism>
<evidence type="ECO:0008006" key="3">
    <source>
        <dbReference type="Google" id="ProtNLM"/>
    </source>
</evidence>
<protein>
    <recommendedName>
        <fullName evidence="3">Anti-sigma-28 factor, FlgM</fullName>
    </recommendedName>
</protein>
<accession>A0ABT4BSV0</accession>